<dbReference type="GO" id="GO:0055085">
    <property type="term" value="P:transmembrane transport"/>
    <property type="evidence" value="ECO:0007669"/>
    <property type="project" value="InterPro"/>
</dbReference>
<evidence type="ECO:0000313" key="10">
    <source>
        <dbReference type="Proteomes" id="UP000612055"/>
    </source>
</evidence>
<feature type="region of interest" description="Disordered" evidence="7">
    <location>
        <begin position="696"/>
        <end position="717"/>
    </location>
</feature>
<evidence type="ECO:0000256" key="4">
    <source>
        <dbReference type="ARBA" id="ARBA00022692"/>
    </source>
</evidence>
<evidence type="ECO:0000256" key="5">
    <source>
        <dbReference type="ARBA" id="ARBA00022989"/>
    </source>
</evidence>
<keyword evidence="5 8" id="KW-1133">Transmembrane helix</keyword>
<feature type="region of interest" description="Disordered" evidence="7">
    <location>
        <begin position="483"/>
        <end position="573"/>
    </location>
</feature>
<feature type="region of interest" description="Disordered" evidence="7">
    <location>
        <begin position="759"/>
        <end position="808"/>
    </location>
</feature>
<feature type="transmembrane region" description="Helical" evidence="8">
    <location>
        <begin position="179"/>
        <end position="199"/>
    </location>
</feature>
<feature type="transmembrane region" description="Helical" evidence="8">
    <location>
        <begin position="12"/>
        <end position="28"/>
    </location>
</feature>
<reference evidence="9" key="1">
    <citation type="journal article" date="2020" name="bioRxiv">
        <title>Comparative genomics of Chlamydomonas.</title>
        <authorList>
            <person name="Craig R.J."/>
            <person name="Hasan A.R."/>
            <person name="Ness R.W."/>
            <person name="Keightley P.D."/>
        </authorList>
    </citation>
    <scope>NUCLEOTIDE SEQUENCE</scope>
    <source>
        <strain evidence="9">CCAP 11/70</strain>
    </source>
</reference>
<evidence type="ECO:0000256" key="7">
    <source>
        <dbReference type="SAM" id="MobiDB-lite"/>
    </source>
</evidence>
<dbReference type="PANTHER" id="PTHR31752:SF18">
    <property type="entry name" value="AUXIN EFFLUX CARRIER COMPONENT 1"/>
    <property type="match status" value="1"/>
</dbReference>
<dbReference type="OrthoDB" id="549806at2759"/>
<feature type="compositionally biased region" description="Gly residues" evidence="7">
    <location>
        <begin position="798"/>
        <end position="808"/>
    </location>
</feature>
<accession>A0A835Y3X3</accession>
<feature type="transmembrane region" description="Helical" evidence="8">
    <location>
        <begin position="72"/>
        <end position="92"/>
    </location>
</feature>
<dbReference type="InterPro" id="IPR004776">
    <property type="entry name" value="Mem_transp_PIN-like"/>
</dbReference>
<feature type="region of interest" description="Disordered" evidence="7">
    <location>
        <begin position="607"/>
        <end position="645"/>
    </location>
</feature>
<feature type="transmembrane region" description="Helical" evidence="8">
    <location>
        <begin position="928"/>
        <end position="948"/>
    </location>
</feature>
<protein>
    <submittedName>
        <fullName evidence="9">Uncharacterized protein</fullName>
    </submittedName>
</protein>
<dbReference type="Gene3D" id="1.20.1530.20">
    <property type="match status" value="1"/>
</dbReference>
<dbReference type="InterPro" id="IPR038770">
    <property type="entry name" value="Na+/solute_symporter_sf"/>
</dbReference>
<keyword evidence="3" id="KW-0813">Transport</keyword>
<feature type="compositionally biased region" description="Pro residues" evidence="7">
    <location>
        <begin position="552"/>
        <end position="568"/>
    </location>
</feature>
<feature type="compositionally biased region" description="Gly residues" evidence="7">
    <location>
        <begin position="759"/>
        <end position="788"/>
    </location>
</feature>
<dbReference type="EMBL" id="JAEHOE010000032">
    <property type="protein sequence ID" value="KAG2494243.1"/>
    <property type="molecule type" value="Genomic_DNA"/>
</dbReference>
<evidence type="ECO:0000256" key="8">
    <source>
        <dbReference type="SAM" id="Phobius"/>
    </source>
</evidence>
<name>A0A835Y3X3_9CHLO</name>
<evidence type="ECO:0000256" key="3">
    <source>
        <dbReference type="ARBA" id="ARBA00022448"/>
    </source>
</evidence>
<evidence type="ECO:0000313" key="9">
    <source>
        <dbReference type="EMBL" id="KAG2494243.1"/>
    </source>
</evidence>
<feature type="transmembrane region" description="Helical" evidence="8">
    <location>
        <begin position="901"/>
        <end position="922"/>
    </location>
</feature>
<dbReference type="GO" id="GO:0016020">
    <property type="term" value="C:membrane"/>
    <property type="evidence" value="ECO:0007669"/>
    <property type="project" value="UniProtKB-SubCell"/>
</dbReference>
<evidence type="ECO:0000256" key="1">
    <source>
        <dbReference type="ARBA" id="ARBA00004141"/>
    </source>
</evidence>
<comment type="similarity">
    <text evidence="2">Belongs to the auxin efflux carrier (TC 2.A.69.1) family.</text>
</comment>
<proteinExistence type="inferred from homology"/>
<evidence type="ECO:0000256" key="2">
    <source>
        <dbReference type="ARBA" id="ARBA00009177"/>
    </source>
</evidence>
<feature type="transmembrane region" description="Helical" evidence="8">
    <location>
        <begin position="870"/>
        <end position="889"/>
    </location>
</feature>
<feature type="transmembrane region" description="Helical" evidence="8">
    <location>
        <begin position="40"/>
        <end position="57"/>
    </location>
</feature>
<feature type="transmembrane region" description="Helical" evidence="8">
    <location>
        <begin position="957"/>
        <end position="979"/>
    </location>
</feature>
<feature type="compositionally biased region" description="Gly residues" evidence="7">
    <location>
        <begin position="503"/>
        <end position="522"/>
    </location>
</feature>
<comment type="subcellular location">
    <subcellularLocation>
        <location evidence="1">Membrane</location>
        <topology evidence="1">Multi-pass membrane protein</topology>
    </subcellularLocation>
</comment>
<feature type="region of interest" description="Disordered" evidence="7">
    <location>
        <begin position="210"/>
        <end position="258"/>
    </location>
</feature>
<keyword evidence="6 8" id="KW-0472">Membrane</keyword>
<sequence length="993" mass="96127">MAWSLQPVVNVGIQILAAIGLGWALVRWRILDGEKYMPQVNTLVLWVGITALNGYYLGLKLDLYDGEAWRTLAAYILWIVLTQAGIVVWCLAKRWRCRRLRRLRSGGGDDLAGGGASGKAAASTGVAQQQQQQQAAAAEEEEAVLPEIALLTLILTANNLGMIGLPIMDATFGDPGRRVALLTGIPVMVWVIPFAIFAFELNRASSTAQHAQHAAGAAQHAQHAQGQGEGQDPSKHAGPTEPPSPPPRLSDAGLEGKIMNGEKGCSGVPVIKPNNSNGIVGTGGADGGGGLRRRSTAATAVAVAEARSSSTAPAAAAAPAGPAEAGLSLRWVSLGGGGGGVAVLVGTAAAVPATELSKVSAQPRMGSMGVGAAAAPSTTPFASASAAPSSAGTAAPADLTLPGSMLDAAAAARAAAAADDPLASPPTSPTAAAAAAARRYPPPPAVSPFAALAGAIVSPFTAAIAPAGRAGVGAAAAAAAAAPAAAAPPPAAVPRRSDSLGRRAGGGAGSLPSGGGGGGGGALPLPPLSTVPSGDADLAPEGPSLMTLTASFPPPPQQPCPSEEPAPAPAAAALPSAASIASAASLGGGGGGGGGGAVSLVPSGSMLRQRARRPGGGGNLPLLPPPRQPSGGGGTPPPAAPAAAAAADGALAARAVQRLRQASASLGRALSAALGPSPAPTPTAAALDAALNAAAATPSPSVHGGRESTASGGGAAAASAAAGPSIRLEKRPSSASLSAVDLPVPHRWVMGLRDADLGGAPGGTAGGQGGGGGGGAGGGGGEGGGVGGMQVEQARGSTGSGGAGGGGGGGGAALGGRQLLAVMRTVAKNPLLWSLLASLATNLSGLRKFLDPDSPSFVIELGFVPELLHWFASIAIPVSLVSIGVWMYGKRMPPALLKKAGVLLALKLLVLPLLQVACAAALRLPSNAVLTLLLLALCPCATTSFVVATHFGHGPELVSAVTVGGTLALVPATLVGLQLPQALGVAVSLVGGR</sequence>
<dbReference type="Proteomes" id="UP000612055">
    <property type="component" value="Unassembled WGS sequence"/>
</dbReference>
<evidence type="ECO:0000256" key="6">
    <source>
        <dbReference type="ARBA" id="ARBA00023136"/>
    </source>
</evidence>
<dbReference type="InterPro" id="IPR051107">
    <property type="entry name" value="Auxin_Efflux_Carrier"/>
</dbReference>
<keyword evidence="4 8" id="KW-0812">Transmembrane</keyword>
<comment type="caution">
    <text evidence="9">The sequence shown here is derived from an EMBL/GenBank/DDBJ whole genome shotgun (WGS) entry which is preliminary data.</text>
</comment>
<dbReference type="AlphaFoldDB" id="A0A835Y3X3"/>
<feature type="compositionally biased region" description="Low complexity" evidence="7">
    <location>
        <begin position="210"/>
        <end position="226"/>
    </location>
</feature>
<keyword evidence="10" id="KW-1185">Reference proteome</keyword>
<gene>
    <name evidence="9" type="ORF">HYH03_007598</name>
</gene>
<dbReference type="PANTHER" id="PTHR31752">
    <property type="entry name" value="AUXIN EFFLUX CARRIER COMPONENT 1B-RELATED"/>
    <property type="match status" value="1"/>
</dbReference>
<dbReference type="Pfam" id="PF03547">
    <property type="entry name" value="Mem_trans"/>
    <property type="match status" value="1"/>
</dbReference>
<organism evidence="9 10">
    <name type="scientific">Edaphochlamys debaryana</name>
    <dbReference type="NCBI Taxonomy" id="47281"/>
    <lineage>
        <taxon>Eukaryota</taxon>
        <taxon>Viridiplantae</taxon>
        <taxon>Chlorophyta</taxon>
        <taxon>core chlorophytes</taxon>
        <taxon>Chlorophyceae</taxon>
        <taxon>CS clade</taxon>
        <taxon>Chlamydomonadales</taxon>
        <taxon>Chlamydomonadales incertae sedis</taxon>
        <taxon>Edaphochlamys</taxon>
    </lineage>
</organism>